<reference evidence="1" key="1">
    <citation type="submission" date="2022-05" db="EMBL/GenBank/DDBJ databases">
        <title>Chromosome-level genome of Chaenocephalus aceratus.</title>
        <authorList>
            <person name="Park H."/>
        </authorList>
    </citation>
    <scope>NUCLEOTIDE SEQUENCE</scope>
    <source>
        <strain evidence="1">KU_202001</strain>
    </source>
</reference>
<keyword evidence="2" id="KW-1185">Reference proteome</keyword>
<organism evidence="1 2">
    <name type="scientific">Chaenocephalus aceratus</name>
    <name type="common">Blackfin icefish</name>
    <name type="synonym">Chaenichthys aceratus</name>
    <dbReference type="NCBI Taxonomy" id="36190"/>
    <lineage>
        <taxon>Eukaryota</taxon>
        <taxon>Metazoa</taxon>
        <taxon>Chordata</taxon>
        <taxon>Craniata</taxon>
        <taxon>Vertebrata</taxon>
        <taxon>Euteleostomi</taxon>
        <taxon>Actinopterygii</taxon>
        <taxon>Neopterygii</taxon>
        <taxon>Teleostei</taxon>
        <taxon>Neoteleostei</taxon>
        <taxon>Acanthomorphata</taxon>
        <taxon>Eupercaria</taxon>
        <taxon>Perciformes</taxon>
        <taxon>Notothenioidei</taxon>
        <taxon>Channichthyidae</taxon>
        <taxon>Chaenocephalus</taxon>
    </lineage>
</organism>
<gene>
    <name evidence="1" type="ORF">KUCAC02_013035</name>
</gene>
<accession>A0ACB9XEA4</accession>
<proteinExistence type="predicted"/>
<evidence type="ECO:0000313" key="2">
    <source>
        <dbReference type="Proteomes" id="UP001057452"/>
    </source>
</evidence>
<evidence type="ECO:0000313" key="1">
    <source>
        <dbReference type="EMBL" id="KAI4824531.1"/>
    </source>
</evidence>
<sequence>MPINIRARPAQSKLLAAPKSSAQTDGGTSHSRFSRSNKQGKGKQAAISATGSRSGLEPGSVSGGGPAPASKLPAGQGSLTKPGPKIKPGTATDKGTTRGSATAPGGKTLSMENIQSLSAAYATSGTIYPYERDSLEPSGGYPKGTMTLGRSTSRSSYTNRTAMGSTPNITSSGIHHPSDPYGEQSLHPARTSSLRRQSGRHPQASEPTGRGEVPLIDFQSQLRELQRENDNLRRELDVGRDGGTGPSMNNVNFWSPDVKRDKAVRREEGMRGSVLKDHYRTNQEDLQQPGDIRRNKQLPLTVQELQEELRAHREMNSRLQQQRQQGNSSSYREHTDQDHRGGLSPGHSPRQSSSNLHSPAPRNSPSNTYNPRQQEADVILHSPGFGCNTAVTAQRISPASTLRPGPRISPNQSFYTPSQGPVAAPCSSSLQPCSPCQVPGCGGLSSSSPPLDPSDENYFGMQSEHERQAKELFLLRKTMEEMEMRIDSQKQTLGEAEAQMENMHVREELHRRNHLQAEPAKTRALQTVVDMKNTNPPFCFDPDVIWQDTKISSLERNIRNLEDEVQVLKTSGLLHPDERHDELKQVEVYKSHSKFMKTKEKALSPCVSSIRTASTFHLPPQQPWITEQAEIEQLKQELNRKESEMQALQTKLETLTNQNSDSKQHIEVLKESLSAKEQRANTLQTEVDALRVRLEEKEQLLTKKTKQLQDLSDEKSTLTGEIRDMKDMLDVKERKVNVLQKKIENLLEQLKDKDKQLAGLRERVQGLQTDSSNTDTALSTLEEALSEKERVIENLRDQKEREDRVRMEELELMRKENQLLKDKLSVLQPLKLTQSQPAIAVLSTNQRPDEEATAKVDGPPARSPTTQNIEEAVRKCPDITDRLRLLEQEVARNKEDSGKSQVEVERLMMALRDAEMDKLLKEKKIADLE</sequence>
<name>A0ACB9XEA4_CHAAC</name>
<feature type="non-terminal residue" evidence="1">
    <location>
        <position position="929"/>
    </location>
</feature>
<comment type="caution">
    <text evidence="1">The sequence shown here is derived from an EMBL/GenBank/DDBJ whole genome shotgun (WGS) entry which is preliminary data.</text>
</comment>
<protein>
    <submittedName>
        <fullName evidence="1">Uncharacterized protein</fullName>
    </submittedName>
</protein>
<dbReference type="EMBL" id="CM043791">
    <property type="protein sequence ID" value="KAI4824531.1"/>
    <property type="molecule type" value="Genomic_DNA"/>
</dbReference>
<dbReference type="Proteomes" id="UP001057452">
    <property type="component" value="Chromosome 7"/>
</dbReference>